<feature type="chain" id="PRO_5035825333" description="Transmembrane protein" evidence="3">
    <location>
        <begin position="17"/>
        <end position="327"/>
    </location>
</feature>
<feature type="signal peptide" evidence="3">
    <location>
        <begin position="1"/>
        <end position="16"/>
    </location>
</feature>
<accession>A0A8S1GXD2</accession>
<feature type="transmembrane region" description="Helical" evidence="2">
    <location>
        <begin position="225"/>
        <end position="253"/>
    </location>
</feature>
<evidence type="ECO:0000313" key="5">
    <source>
        <dbReference type="Proteomes" id="UP000835052"/>
    </source>
</evidence>
<reference evidence="4" key="1">
    <citation type="submission" date="2020-10" db="EMBL/GenBank/DDBJ databases">
        <authorList>
            <person name="Kikuchi T."/>
        </authorList>
    </citation>
    <scope>NUCLEOTIDE SEQUENCE</scope>
    <source>
        <strain evidence="4">NKZ352</strain>
    </source>
</reference>
<dbReference type="EMBL" id="CAJGYM010000006">
    <property type="protein sequence ID" value="CAD6187572.1"/>
    <property type="molecule type" value="Genomic_DNA"/>
</dbReference>
<dbReference type="AlphaFoldDB" id="A0A8S1GXD2"/>
<gene>
    <name evidence="4" type="ORF">CAUJ_LOCUS3491</name>
</gene>
<protein>
    <recommendedName>
        <fullName evidence="6">Transmembrane protein</fullName>
    </recommendedName>
</protein>
<dbReference type="Proteomes" id="UP000835052">
    <property type="component" value="Unassembled WGS sequence"/>
</dbReference>
<proteinExistence type="predicted"/>
<evidence type="ECO:0000313" key="4">
    <source>
        <dbReference type="EMBL" id="CAD6187572.1"/>
    </source>
</evidence>
<keyword evidence="3" id="KW-0732">Signal</keyword>
<evidence type="ECO:0000256" key="1">
    <source>
        <dbReference type="SAM" id="MobiDB-lite"/>
    </source>
</evidence>
<evidence type="ECO:0008006" key="6">
    <source>
        <dbReference type="Google" id="ProtNLM"/>
    </source>
</evidence>
<feature type="compositionally biased region" description="Basic and acidic residues" evidence="1">
    <location>
        <begin position="261"/>
        <end position="282"/>
    </location>
</feature>
<name>A0A8S1GXD2_9PELO</name>
<keyword evidence="5" id="KW-1185">Reference proteome</keyword>
<comment type="caution">
    <text evidence="4">The sequence shown here is derived from an EMBL/GenBank/DDBJ whole genome shotgun (WGS) entry which is preliminary data.</text>
</comment>
<dbReference type="OrthoDB" id="5807363at2759"/>
<feature type="region of interest" description="Disordered" evidence="1">
    <location>
        <begin position="261"/>
        <end position="292"/>
    </location>
</feature>
<evidence type="ECO:0000256" key="3">
    <source>
        <dbReference type="SAM" id="SignalP"/>
    </source>
</evidence>
<organism evidence="4 5">
    <name type="scientific">Caenorhabditis auriculariae</name>
    <dbReference type="NCBI Taxonomy" id="2777116"/>
    <lineage>
        <taxon>Eukaryota</taxon>
        <taxon>Metazoa</taxon>
        <taxon>Ecdysozoa</taxon>
        <taxon>Nematoda</taxon>
        <taxon>Chromadorea</taxon>
        <taxon>Rhabditida</taxon>
        <taxon>Rhabditina</taxon>
        <taxon>Rhabditomorpha</taxon>
        <taxon>Rhabditoidea</taxon>
        <taxon>Rhabditidae</taxon>
        <taxon>Peloderinae</taxon>
        <taxon>Caenorhabditis</taxon>
    </lineage>
</organism>
<evidence type="ECO:0000256" key="2">
    <source>
        <dbReference type="SAM" id="Phobius"/>
    </source>
</evidence>
<keyword evidence="2" id="KW-0812">Transmembrane</keyword>
<keyword evidence="2" id="KW-1133">Transmembrane helix</keyword>
<sequence length="327" mass="36847">MINIFLVLNFAICALGLVQIQLNHFFVDFNGPISQLLPNCVGVDTDFGVYLTDSNYSALQTFSKLQQNAVKTTMSIDNSTLFTLPSATSFVSVAASFSIRCSTSPYPITDMFLIFTDYKDSVDENSVSINVRTLSVTYGWVLTCGFVRFCETPTEFGFNCDQHCLPVNDMYFCYTCDGFGRKLCCDKNDVNQSDCSYNGYTGPTPSTTTVMSSTNCNGSSAKENAYFWSMIGLAILSAILLLLLIIALGWLFLRRKELKEDESSKEEKNKPKNSKASRESRPVSRNSGRRSRRPYYIDDHYFENQGYDDDTLADEWVEPMPRRVARV</sequence>
<keyword evidence="2" id="KW-0472">Membrane</keyword>